<protein>
    <submittedName>
        <fullName evidence="1">Uncharacterized protein</fullName>
    </submittedName>
</protein>
<organism evidence="1">
    <name type="scientific">Siphoviridae sp. ctmHK36</name>
    <dbReference type="NCBI Taxonomy" id="2827931"/>
    <lineage>
        <taxon>Viruses</taxon>
        <taxon>Duplodnaviria</taxon>
        <taxon>Heunggongvirae</taxon>
        <taxon>Uroviricota</taxon>
        <taxon>Caudoviricetes</taxon>
    </lineage>
</organism>
<dbReference type="EMBL" id="BK032788">
    <property type="protein sequence ID" value="DAF60425.1"/>
    <property type="molecule type" value="Genomic_DNA"/>
</dbReference>
<accession>A0A8S5TAX7</accession>
<reference evidence="1" key="1">
    <citation type="journal article" date="2021" name="Proc. Natl. Acad. Sci. U.S.A.">
        <title>A Catalog of Tens of Thousands of Viruses from Human Metagenomes Reveals Hidden Associations with Chronic Diseases.</title>
        <authorList>
            <person name="Tisza M.J."/>
            <person name="Buck C.B."/>
        </authorList>
    </citation>
    <scope>NUCLEOTIDE SEQUENCE</scope>
    <source>
        <strain evidence="1">CtmHK36</strain>
    </source>
</reference>
<proteinExistence type="predicted"/>
<sequence length="37" mass="4120">MKKKKNFDPNVVDDSEFDDIPKMIEEALNGAGKPLGK</sequence>
<name>A0A8S5TAX7_9CAUD</name>
<evidence type="ECO:0000313" key="1">
    <source>
        <dbReference type="EMBL" id="DAF60425.1"/>
    </source>
</evidence>